<keyword evidence="2" id="KW-0812">Transmembrane</keyword>
<comment type="caution">
    <text evidence="3">The sequence shown here is derived from an EMBL/GenBank/DDBJ whole genome shotgun (WGS) entry which is preliminary data.</text>
</comment>
<evidence type="ECO:0000256" key="1">
    <source>
        <dbReference type="SAM" id="MobiDB-lite"/>
    </source>
</evidence>
<keyword evidence="2" id="KW-1133">Transmembrane helix</keyword>
<name>A0ABW1NPT3_9ACTN</name>
<proteinExistence type="predicted"/>
<gene>
    <name evidence="3" type="ORF">ACFP1K_28300</name>
</gene>
<feature type="transmembrane region" description="Helical" evidence="2">
    <location>
        <begin position="21"/>
        <end position="39"/>
    </location>
</feature>
<evidence type="ECO:0000256" key="2">
    <source>
        <dbReference type="SAM" id="Phobius"/>
    </source>
</evidence>
<dbReference type="Proteomes" id="UP001596137">
    <property type="component" value="Unassembled WGS sequence"/>
</dbReference>
<evidence type="ECO:0000313" key="4">
    <source>
        <dbReference type="Proteomes" id="UP001596137"/>
    </source>
</evidence>
<feature type="transmembrane region" description="Helical" evidence="2">
    <location>
        <begin position="45"/>
        <end position="65"/>
    </location>
</feature>
<organism evidence="3 4">
    <name type="scientific">Sphaerisporangium aureirubrum</name>
    <dbReference type="NCBI Taxonomy" id="1544736"/>
    <lineage>
        <taxon>Bacteria</taxon>
        <taxon>Bacillati</taxon>
        <taxon>Actinomycetota</taxon>
        <taxon>Actinomycetes</taxon>
        <taxon>Streptosporangiales</taxon>
        <taxon>Streptosporangiaceae</taxon>
        <taxon>Sphaerisporangium</taxon>
    </lineage>
</organism>
<feature type="region of interest" description="Disordered" evidence="1">
    <location>
        <begin position="141"/>
        <end position="173"/>
    </location>
</feature>
<dbReference type="RefSeq" id="WP_380758865.1">
    <property type="nucleotide sequence ID" value="NZ_JBHSRF010000055.1"/>
</dbReference>
<accession>A0ABW1NPT3</accession>
<dbReference type="EMBL" id="JBHSRF010000055">
    <property type="protein sequence ID" value="MFC6085095.1"/>
    <property type="molecule type" value="Genomic_DNA"/>
</dbReference>
<feature type="transmembrane region" description="Helical" evidence="2">
    <location>
        <begin position="77"/>
        <end position="95"/>
    </location>
</feature>
<keyword evidence="4" id="KW-1185">Reference proteome</keyword>
<reference evidence="4" key="1">
    <citation type="journal article" date="2019" name="Int. J. Syst. Evol. Microbiol.">
        <title>The Global Catalogue of Microorganisms (GCM) 10K type strain sequencing project: providing services to taxonomists for standard genome sequencing and annotation.</title>
        <authorList>
            <consortium name="The Broad Institute Genomics Platform"/>
            <consortium name="The Broad Institute Genome Sequencing Center for Infectious Disease"/>
            <person name="Wu L."/>
            <person name="Ma J."/>
        </authorList>
    </citation>
    <scope>NUCLEOTIDE SEQUENCE [LARGE SCALE GENOMIC DNA]</scope>
    <source>
        <strain evidence="4">JCM 30346</strain>
    </source>
</reference>
<keyword evidence="2" id="KW-0472">Membrane</keyword>
<protein>
    <submittedName>
        <fullName evidence="3">Uncharacterized protein</fullName>
    </submittedName>
</protein>
<sequence length="173" mass="18434">MSTSEHPPPGARLARGRRTPPRWFALLLLPVGAYLAVALTEKHSLAVGVLAAVVYGTLALVPLFSVQVRSWSKAHPVLDSLVLIPLIFLALAYLTPLSLPLCAAITAACTLPWLAITAIIRRRRHSKLLLDRVGGILSDAADTALRRDTPPPTPPTPKNDEPGRPGSAETPPA</sequence>
<evidence type="ECO:0000313" key="3">
    <source>
        <dbReference type="EMBL" id="MFC6085095.1"/>
    </source>
</evidence>